<dbReference type="SUPFAM" id="SSF50969">
    <property type="entry name" value="YVTN repeat-like/Quinoprotein amine dehydrogenase"/>
    <property type="match status" value="1"/>
</dbReference>
<evidence type="ECO:0000313" key="3">
    <source>
        <dbReference type="Proteomes" id="UP000760668"/>
    </source>
</evidence>
<dbReference type="AlphaFoldDB" id="A0A921SSK0"/>
<name>A0A921SSK0_9FIRM</name>
<sequence length="400" mass="43147">MNDRRAAPEGGQKKKPNILVRLLAFLVTLALIFGAVTLVVYRDRLNFDAIRRYFTYRSLERNDSGQAESFAHEGGARDIFVSAGENLLVCSTTGVRLFSGSGTQYANEQVVMEQPVAMAAGEWSLAYDAGGSSLYLFRDREKVFSLGAEDGMTILSARVNESGWLAVVTQAASYKGSVTVYNPQQQPVLQLNRSSGFVMDAVVTEDGGYLAAVTVSQSGGSFASSLDFYRLDRTEEETEPDASSPLDGSVILDLREQDGALWALGDTAVFVISLEERSLGERTGAYSYPDQYLKEFSLEGEGYAALLLGKYRAGTQAQLLVTDASGQAAGALDIGEQVLSLSAAGRYIAVLTADRLDIYTSDLRPYDSLSGTQNAQKVLMRPDGTAMLIGAKTARLYIPG</sequence>
<gene>
    <name evidence="2" type="ORF">K8V01_07920</name>
</gene>
<dbReference type="EMBL" id="DYUC01000079">
    <property type="protein sequence ID" value="HJG86930.1"/>
    <property type="molecule type" value="Genomic_DNA"/>
</dbReference>
<feature type="transmembrane region" description="Helical" evidence="1">
    <location>
        <begin position="20"/>
        <end position="41"/>
    </location>
</feature>
<comment type="caution">
    <text evidence="2">The sequence shown here is derived from an EMBL/GenBank/DDBJ whole genome shotgun (WGS) entry which is preliminary data.</text>
</comment>
<reference evidence="2" key="1">
    <citation type="journal article" date="2021" name="PeerJ">
        <title>Extensive microbial diversity within the chicken gut microbiome revealed by metagenomics and culture.</title>
        <authorList>
            <person name="Gilroy R."/>
            <person name="Ravi A."/>
            <person name="Getino M."/>
            <person name="Pursley I."/>
            <person name="Horton D.L."/>
            <person name="Alikhan N.F."/>
            <person name="Baker D."/>
            <person name="Gharbi K."/>
            <person name="Hall N."/>
            <person name="Watson M."/>
            <person name="Adriaenssens E.M."/>
            <person name="Foster-Nyarko E."/>
            <person name="Jarju S."/>
            <person name="Secka A."/>
            <person name="Antonio M."/>
            <person name="Oren A."/>
            <person name="Chaudhuri R.R."/>
            <person name="La Ragione R."/>
            <person name="Hildebrand F."/>
            <person name="Pallen M.J."/>
        </authorList>
    </citation>
    <scope>NUCLEOTIDE SEQUENCE</scope>
    <source>
        <strain evidence="2">CHK179-5677</strain>
    </source>
</reference>
<dbReference type="InterPro" id="IPR011044">
    <property type="entry name" value="Quino_amine_DH_bsu"/>
</dbReference>
<dbReference type="InterPro" id="IPR043765">
    <property type="entry name" value="DUF5711"/>
</dbReference>
<accession>A0A921SSK0</accession>
<dbReference type="Pfam" id="PF18975">
    <property type="entry name" value="DUF5711"/>
    <property type="match status" value="1"/>
</dbReference>
<keyword evidence="1" id="KW-1133">Transmembrane helix</keyword>
<keyword evidence="1" id="KW-0472">Membrane</keyword>
<evidence type="ECO:0000256" key="1">
    <source>
        <dbReference type="SAM" id="Phobius"/>
    </source>
</evidence>
<reference evidence="2" key="2">
    <citation type="submission" date="2021-09" db="EMBL/GenBank/DDBJ databases">
        <authorList>
            <person name="Gilroy R."/>
        </authorList>
    </citation>
    <scope>NUCLEOTIDE SEQUENCE</scope>
    <source>
        <strain evidence="2">CHK179-5677</strain>
    </source>
</reference>
<proteinExistence type="predicted"/>
<organism evidence="2 3">
    <name type="scientific">Pseudoflavonifractor capillosus</name>
    <dbReference type="NCBI Taxonomy" id="106588"/>
    <lineage>
        <taxon>Bacteria</taxon>
        <taxon>Bacillati</taxon>
        <taxon>Bacillota</taxon>
        <taxon>Clostridia</taxon>
        <taxon>Eubacteriales</taxon>
        <taxon>Oscillospiraceae</taxon>
        <taxon>Pseudoflavonifractor</taxon>
    </lineage>
</organism>
<dbReference type="RefSeq" id="WP_294535164.1">
    <property type="nucleotide sequence ID" value="NZ_DYUC01000079.1"/>
</dbReference>
<protein>
    <submittedName>
        <fullName evidence="2">DUF5711 family protein</fullName>
    </submittedName>
</protein>
<dbReference type="Proteomes" id="UP000760668">
    <property type="component" value="Unassembled WGS sequence"/>
</dbReference>
<keyword evidence="1" id="KW-0812">Transmembrane</keyword>
<evidence type="ECO:0000313" key="2">
    <source>
        <dbReference type="EMBL" id="HJG86930.1"/>
    </source>
</evidence>